<proteinExistence type="predicted"/>
<evidence type="ECO:0008006" key="5">
    <source>
        <dbReference type="Google" id="ProtNLM"/>
    </source>
</evidence>
<evidence type="ECO:0000256" key="2">
    <source>
        <dbReference type="SAM" id="Phobius"/>
    </source>
</evidence>
<dbReference type="EMBL" id="WWTN01000044">
    <property type="protein sequence ID" value="MZH57824.1"/>
    <property type="molecule type" value="Genomic_DNA"/>
</dbReference>
<feature type="region of interest" description="Disordered" evidence="1">
    <location>
        <begin position="77"/>
        <end position="104"/>
    </location>
</feature>
<keyword evidence="2" id="KW-1133">Transmembrane helix</keyword>
<feature type="transmembrane region" description="Helical" evidence="2">
    <location>
        <begin position="21"/>
        <end position="42"/>
    </location>
</feature>
<evidence type="ECO:0000313" key="4">
    <source>
        <dbReference type="Proteomes" id="UP000604383"/>
    </source>
</evidence>
<comment type="caution">
    <text evidence="3">The sequence shown here is derived from an EMBL/GenBank/DDBJ whole genome shotgun (WGS) entry which is preliminary data.</text>
</comment>
<sequence>MSHGFGKRSVKKHCLRVNEQGFISLYAMLLLLIFLCFVTLLVQRAAAYAAVRGLQESYDLFAIHNCRRYLQETLKPDADAEADMKERKGEESETGEEPQKEEQPKEWEVLFRNTYFHFTKEEEHIAVTYTQKSNTVHMQIFFDRTDGTIQDVVYLQQCEPH</sequence>
<keyword evidence="2" id="KW-0812">Transmembrane</keyword>
<protein>
    <recommendedName>
        <fullName evidence="5">DUF4860 domain-containing protein</fullName>
    </recommendedName>
</protein>
<evidence type="ECO:0000313" key="3">
    <source>
        <dbReference type="EMBL" id="MZH57824.1"/>
    </source>
</evidence>
<gene>
    <name evidence="3" type="ORF">GT664_19210</name>
</gene>
<reference evidence="3" key="1">
    <citation type="journal article" date="2019" name="Nat. Med.">
        <title>A library of human gut bacterial isolates paired with longitudinal multiomics data enables mechanistic microbiome research.</title>
        <authorList>
            <person name="Poyet M."/>
            <person name="Groussin M."/>
            <person name="Gibbons S.M."/>
            <person name="Avila-Pacheco J."/>
            <person name="Jiang X."/>
            <person name="Kearney S.M."/>
            <person name="Perrotta A.R."/>
            <person name="Berdy B."/>
            <person name="Zhao S."/>
            <person name="Lieberman T.D."/>
            <person name="Swanson P.K."/>
            <person name="Smith M."/>
            <person name="Roesemann S."/>
            <person name="Alexander J.E."/>
            <person name="Rich S.A."/>
            <person name="Livny J."/>
            <person name="Vlamakis H."/>
            <person name="Clish C."/>
            <person name="Bullock K."/>
            <person name="Deik A."/>
            <person name="Scott J."/>
            <person name="Pierce K.A."/>
            <person name="Xavier R.J."/>
            <person name="Alm E.J."/>
        </authorList>
    </citation>
    <scope>NUCLEOTIDE SEQUENCE</scope>
    <source>
        <strain evidence="3">BIOML-A12</strain>
    </source>
</reference>
<dbReference type="RefSeq" id="WP_008817217.1">
    <property type="nucleotide sequence ID" value="NZ_CAXUDH010000002.1"/>
</dbReference>
<keyword evidence="2" id="KW-0472">Membrane</keyword>
<dbReference type="Proteomes" id="UP000604383">
    <property type="component" value="Unassembled WGS sequence"/>
</dbReference>
<evidence type="ECO:0000256" key="1">
    <source>
        <dbReference type="SAM" id="MobiDB-lite"/>
    </source>
</evidence>
<name>A0AB36BB53_CLOIN</name>
<dbReference type="AlphaFoldDB" id="A0AB36BB53"/>
<accession>A0AB36BB53</accession>
<organism evidence="3 4">
    <name type="scientific">Clostridium innocuum</name>
    <dbReference type="NCBI Taxonomy" id="1522"/>
    <lineage>
        <taxon>Bacteria</taxon>
        <taxon>Bacillati</taxon>
        <taxon>Bacillota</taxon>
        <taxon>Clostridia</taxon>
        <taxon>Eubacteriales</taxon>
        <taxon>Clostridiaceae</taxon>
        <taxon>Clostridium</taxon>
    </lineage>
</organism>